<organism evidence="5 6">
    <name type="scientific">Halanaerobium saccharolyticum</name>
    <dbReference type="NCBI Taxonomy" id="43595"/>
    <lineage>
        <taxon>Bacteria</taxon>
        <taxon>Bacillati</taxon>
        <taxon>Bacillota</taxon>
        <taxon>Clostridia</taxon>
        <taxon>Halanaerobiales</taxon>
        <taxon>Halanaerobiaceae</taxon>
        <taxon>Halanaerobium</taxon>
    </lineage>
</organism>
<comment type="function">
    <text evidence="1">May be involved in the biogenesis of curli organelles.</text>
</comment>
<reference evidence="5 6" key="1">
    <citation type="submission" date="2019-03" db="EMBL/GenBank/DDBJ databases">
        <title>Subsurface microbial communities from deep shales in Ohio and West Virginia, USA.</title>
        <authorList>
            <person name="Wrighton K."/>
        </authorList>
    </citation>
    <scope>NUCLEOTIDE SEQUENCE [LARGE SCALE GENOMIC DNA]</scope>
    <source>
        <strain evidence="5 6">MA284_T2</strain>
    </source>
</reference>
<protein>
    <recommendedName>
        <fullName evidence="2">Curli production assembly/transport component CsgF</fullName>
    </recommendedName>
</protein>
<evidence type="ECO:0000256" key="2">
    <source>
        <dbReference type="ARBA" id="ARBA00014031"/>
    </source>
</evidence>
<keyword evidence="3 4" id="KW-0732">Signal</keyword>
<feature type="signal peptide" evidence="4">
    <location>
        <begin position="1"/>
        <end position="24"/>
    </location>
</feature>
<dbReference type="EMBL" id="SNWX01000018">
    <property type="protein sequence ID" value="TDO85238.1"/>
    <property type="molecule type" value="Genomic_DNA"/>
</dbReference>
<dbReference type="RefSeq" id="WP_133515459.1">
    <property type="nucleotide sequence ID" value="NZ_SNWX01000018.1"/>
</dbReference>
<sequence>MKKVFIITIAFVIMLGLTFTNAHANYNMSWNFQKFNNPNARQVANNKAKTQDGLVESQEDALDQFAQSMERRLYSSVQSQIIDAIEEGNIGDVKNFQAGDLDISVTEANEEVFIEITDTITGESTIVTYSNNWGNSSN</sequence>
<evidence type="ECO:0000256" key="4">
    <source>
        <dbReference type="SAM" id="SignalP"/>
    </source>
</evidence>
<proteinExistence type="predicted"/>
<name>A0A4R6LKL5_9FIRM</name>
<evidence type="ECO:0000256" key="1">
    <source>
        <dbReference type="ARBA" id="ARBA00003989"/>
    </source>
</evidence>
<evidence type="ECO:0000256" key="3">
    <source>
        <dbReference type="ARBA" id="ARBA00022729"/>
    </source>
</evidence>
<comment type="caution">
    <text evidence="5">The sequence shown here is derived from an EMBL/GenBank/DDBJ whole genome shotgun (WGS) entry which is preliminary data.</text>
</comment>
<dbReference type="OrthoDB" id="2129529at2"/>
<dbReference type="AlphaFoldDB" id="A0A4R6LKL5"/>
<dbReference type="InterPro" id="IPR018893">
    <property type="entry name" value="T8SS_CsgF"/>
</dbReference>
<evidence type="ECO:0000313" key="5">
    <source>
        <dbReference type="EMBL" id="TDO85238.1"/>
    </source>
</evidence>
<dbReference type="Proteomes" id="UP000295064">
    <property type="component" value="Unassembled WGS sequence"/>
</dbReference>
<dbReference type="Pfam" id="PF10614">
    <property type="entry name" value="CsgF"/>
    <property type="match status" value="1"/>
</dbReference>
<evidence type="ECO:0000313" key="6">
    <source>
        <dbReference type="Proteomes" id="UP000295064"/>
    </source>
</evidence>
<accession>A0A4R6LKL5</accession>
<feature type="chain" id="PRO_5020858789" description="Curli production assembly/transport component CsgF" evidence="4">
    <location>
        <begin position="25"/>
        <end position="138"/>
    </location>
</feature>
<gene>
    <name evidence="5" type="ORF">DFR79_1183</name>
</gene>